<comment type="caution">
    <text evidence="1">The sequence shown here is derived from an EMBL/GenBank/DDBJ whole genome shotgun (WGS) entry which is preliminary data.</text>
</comment>
<accession>A0A5B7F7J6</accession>
<name>A0A5B7F7J6_PORTR</name>
<gene>
    <name evidence="1" type="ORF">E2C01_037220</name>
</gene>
<protein>
    <recommendedName>
        <fullName evidence="3">Reverse transcriptase domain-containing protein</fullName>
    </recommendedName>
</protein>
<organism evidence="1 2">
    <name type="scientific">Portunus trituberculatus</name>
    <name type="common">Swimming crab</name>
    <name type="synonym">Neptunus trituberculatus</name>
    <dbReference type="NCBI Taxonomy" id="210409"/>
    <lineage>
        <taxon>Eukaryota</taxon>
        <taxon>Metazoa</taxon>
        <taxon>Ecdysozoa</taxon>
        <taxon>Arthropoda</taxon>
        <taxon>Crustacea</taxon>
        <taxon>Multicrustacea</taxon>
        <taxon>Malacostraca</taxon>
        <taxon>Eumalacostraca</taxon>
        <taxon>Eucarida</taxon>
        <taxon>Decapoda</taxon>
        <taxon>Pleocyemata</taxon>
        <taxon>Brachyura</taxon>
        <taxon>Eubrachyura</taxon>
        <taxon>Portunoidea</taxon>
        <taxon>Portunidae</taxon>
        <taxon>Portuninae</taxon>
        <taxon>Portunus</taxon>
    </lineage>
</organism>
<dbReference type="Proteomes" id="UP000324222">
    <property type="component" value="Unassembled WGS sequence"/>
</dbReference>
<keyword evidence="2" id="KW-1185">Reference proteome</keyword>
<evidence type="ECO:0000313" key="2">
    <source>
        <dbReference type="Proteomes" id="UP000324222"/>
    </source>
</evidence>
<evidence type="ECO:0000313" key="1">
    <source>
        <dbReference type="EMBL" id="MPC43570.1"/>
    </source>
</evidence>
<evidence type="ECO:0008006" key="3">
    <source>
        <dbReference type="Google" id="ProtNLM"/>
    </source>
</evidence>
<reference evidence="1 2" key="1">
    <citation type="submission" date="2019-05" db="EMBL/GenBank/DDBJ databases">
        <title>Another draft genome of Portunus trituberculatus and its Hox gene families provides insights of decapod evolution.</title>
        <authorList>
            <person name="Jeong J.-H."/>
            <person name="Song I."/>
            <person name="Kim S."/>
            <person name="Choi T."/>
            <person name="Kim D."/>
            <person name="Ryu S."/>
            <person name="Kim W."/>
        </authorList>
    </citation>
    <scope>NUCLEOTIDE SEQUENCE [LARGE SCALE GENOMIC DNA]</scope>
    <source>
        <tissue evidence="1">Muscle</tissue>
    </source>
</reference>
<proteinExistence type="predicted"/>
<dbReference type="AlphaFoldDB" id="A0A5B7F7J6"/>
<dbReference type="EMBL" id="VSRR010005891">
    <property type="protein sequence ID" value="MPC43570.1"/>
    <property type="molecule type" value="Genomic_DNA"/>
</dbReference>
<sequence length="142" mass="16201">MWAFHGNLWVKGDTVLGTSYLKAHPLGNCCQSYTRTVDRIRTRSLEDPSDPKARMAPLYHGSRLNNAEVPQGSVLFPTLYNMYTANLPRLTYNDSLTIQYADDVTQLARARSLSSYRQNSRRVNDNKLMGIKMARPFSSRKI</sequence>